<dbReference type="RefSeq" id="WP_223845861.1">
    <property type="nucleotide sequence ID" value="NZ_FOPJ01000003.1"/>
</dbReference>
<comment type="similarity">
    <text evidence="2">Belongs to the auxin efflux carrier (TC 2.A.69) family.</text>
</comment>
<dbReference type="InterPro" id="IPR038770">
    <property type="entry name" value="Na+/solute_symporter_sf"/>
</dbReference>
<accession>A0A1I2R917</accession>
<keyword evidence="5 8" id="KW-0812">Transmembrane</keyword>
<feature type="transmembrane region" description="Helical" evidence="8">
    <location>
        <begin position="221"/>
        <end position="244"/>
    </location>
</feature>
<dbReference type="GO" id="GO:0005886">
    <property type="term" value="C:plasma membrane"/>
    <property type="evidence" value="ECO:0007669"/>
    <property type="project" value="UniProtKB-SubCell"/>
</dbReference>
<comment type="subcellular location">
    <subcellularLocation>
        <location evidence="1">Cell membrane</location>
        <topology evidence="1">Multi-pass membrane protein</topology>
    </subcellularLocation>
</comment>
<sequence length="307" mass="32088">MSDVLSGFASVALIIFTGWMLGRSGILGTSGGKVLNQVVFWVAMPCLLISTLADGDSTHILGKPFLVAATSALLTGILYVLLARPLLGQRGPELVSGAMASSYNNVANLGIPIVVAVVGDPTVAVPALLFQIAGYAPLCLSIFDTMTRSAGSHWWTPLKNPMTIAAVIGITLSLLPWQPPHVIMDPIHQIGYAAIPLALIVFGISMYGAPMLRRGISPRRAVALASVLKLVVHPALAFGAAVLLGLEDQALLAAVVVAALPTAQNVFIFSSRYARHVGTGLVQARDCALVTSMACVPVILLITLALR</sequence>
<dbReference type="Pfam" id="PF03547">
    <property type="entry name" value="Mem_trans"/>
    <property type="match status" value="2"/>
</dbReference>
<dbReference type="STRING" id="185761.SAMN05660282_00696"/>
<keyword evidence="7 8" id="KW-0472">Membrane</keyword>
<evidence type="ECO:0000256" key="6">
    <source>
        <dbReference type="ARBA" id="ARBA00022989"/>
    </source>
</evidence>
<feature type="transmembrane region" description="Helical" evidence="8">
    <location>
        <begin position="94"/>
        <end position="118"/>
    </location>
</feature>
<proteinExistence type="inferred from homology"/>
<evidence type="ECO:0000256" key="5">
    <source>
        <dbReference type="ARBA" id="ARBA00022692"/>
    </source>
</evidence>
<feature type="transmembrane region" description="Helical" evidence="8">
    <location>
        <begin position="65"/>
        <end position="82"/>
    </location>
</feature>
<evidence type="ECO:0000256" key="2">
    <source>
        <dbReference type="ARBA" id="ARBA00010145"/>
    </source>
</evidence>
<keyword evidence="6 8" id="KW-1133">Transmembrane helix</keyword>
<organism evidence="9 10">
    <name type="scientific">Corynebacterium spheniscorum</name>
    <dbReference type="NCBI Taxonomy" id="185761"/>
    <lineage>
        <taxon>Bacteria</taxon>
        <taxon>Bacillati</taxon>
        <taxon>Actinomycetota</taxon>
        <taxon>Actinomycetes</taxon>
        <taxon>Mycobacteriales</taxon>
        <taxon>Corynebacteriaceae</taxon>
        <taxon>Corynebacterium</taxon>
    </lineage>
</organism>
<evidence type="ECO:0000313" key="9">
    <source>
        <dbReference type="EMBL" id="SFG37205.1"/>
    </source>
</evidence>
<dbReference type="Gene3D" id="1.20.1530.20">
    <property type="match status" value="1"/>
</dbReference>
<reference evidence="9 10" key="1">
    <citation type="submission" date="2016-10" db="EMBL/GenBank/DDBJ databases">
        <authorList>
            <person name="de Groot N.N."/>
        </authorList>
    </citation>
    <scope>NUCLEOTIDE SEQUENCE [LARGE SCALE GENOMIC DNA]</scope>
    <source>
        <strain>J11</strain>
        <strain evidence="10">PG 39</strain>
    </source>
</reference>
<feature type="transmembrane region" description="Helical" evidence="8">
    <location>
        <begin position="288"/>
        <end position="306"/>
    </location>
</feature>
<protein>
    <recommendedName>
        <fullName evidence="11">AEC family transporter</fullName>
    </recommendedName>
</protein>
<dbReference type="PANTHER" id="PTHR36838">
    <property type="entry name" value="AUXIN EFFLUX CARRIER FAMILY PROTEIN"/>
    <property type="match status" value="1"/>
</dbReference>
<evidence type="ECO:0008006" key="11">
    <source>
        <dbReference type="Google" id="ProtNLM"/>
    </source>
</evidence>
<dbReference type="Proteomes" id="UP000199065">
    <property type="component" value="Unassembled WGS sequence"/>
</dbReference>
<keyword evidence="4" id="KW-1003">Cell membrane</keyword>
<keyword evidence="3" id="KW-0813">Transport</keyword>
<feature type="transmembrane region" description="Helical" evidence="8">
    <location>
        <begin position="34"/>
        <end position="53"/>
    </location>
</feature>
<feature type="transmembrane region" description="Helical" evidence="8">
    <location>
        <begin position="189"/>
        <end position="209"/>
    </location>
</feature>
<name>A0A1I2R917_9CORY</name>
<evidence type="ECO:0000256" key="8">
    <source>
        <dbReference type="SAM" id="Phobius"/>
    </source>
</evidence>
<evidence type="ECO:0000313" key="10">
    <source>
        <dbReference type="Proteomes" id="UP000199065"/>
    </source>
</evidence>
<dbReference type="EMBL" id="FOPJ01000003">
    <property type="protein sequence ID" value="SFG37205.1"/>
    <property type="molecule type" value="Genomic_DNA"/>
</dbReference>
<evidence type="ECO:0000256" key="4">
    <source>
        <dbReference type="ARBA" id="ARBA00022475"/>
    </source>
</evidence>
<dbReference type="GO" id="GO:0055085">
    <property type="term" value="P:transmembrane transport"/>
    <property type="evidence" value="ECO:0007669"/>
    <property type="project" value="InterPro"/>
</dbReference>
<feature type="transmembrane region" description="Helical" evidence="8">
    <location>
        <begin position="250"/>
        <end position="268"/>
    </location>
</feature>
<feature type="transmembrane region" description="Helical" evidence="8">
    <location>
        <begin position="6"/>
        <end position="22"/>
    </location>
</feature>
<evidence type="ECO:0000256" key="7">
    <source>
        <dbReference type="ARBA" id="ARBA00023136"/>
    </source>
</evidence>
<keyword evidence="10" id="KW-1185">Reference proteome</keyword>
<gene>
    <name evidence="9" type="ORF">SAMN05660282_00696</name>
</gene>
<evidence type="ECO:0000256" key="3">
    <source>
        <dbReference type="ARBA" id="ARBA00022448"/>
    </source>
</evidence>
<dbReference type="AlphaFoldDB" id="A0A1I2R917"/>
<feature type="transmembrane region" description="Helical" evidence="8">
    <location>
        <begin position="158"/>
        <end position="177"/>
    </location>
</feature>
<dbReference type="InterPro" id="IPR004776">
    <property type="entry name" value="Mem_transp_PIN-like"/>
</dbReference>
<dbReference type="PANTHER" id="PTHR36838:SF3">
    <property type="entry name" value="TRANSPORTER AUXIN EFFLUX CARRIER EC FAMILY"/>
    <property type="match status" value="1"/>
</dbReference>
<evidence type="ECO:0000256" key="1">
    <source>
        <dbReference type="ARBA" id="ARBA00004651"/>
    </source>
</evidence>
<feature type="transmembrane region" description="Helical" evidence="8">
    <location>
        <begin position="124"/>
        <end position="146"/>
    </location>
</feature>